<protein>
    <submittedName>
        <fullName evidence="2">Orotate phosphoribosyltransferase (Modular protein)</fullName>
        <ecNumber evidence="2">2.4.2.10</ecNumber>
    </submittedName>
</protein>
<feature type="signal peptide" evidence="1">
    <location>
        <begin position="1"/>
        <end position="23"/>
    </location>
</feature>
<sequence length="169" mass="17424">MSKKVLFLSIAVLFGAQAGLAMAANPDTGPGCGLGKLAWGEYKGQKEIAPQVLQATTNGTFGSQTFGISFGTSGCTNDGKVMSEHKTTMFASLNFDALSAEMAQGQGEHLASLATLMGVPAERHAAFFAMTQERYASLVQAGEASPVALVKSLNDAIAGHPALAQASVR</sequence>
<evidence type="ECO:0000256" key="1">
    <source>
        <dbReference type="SAM" id="SignalP"/>
    </source>
</evidence>
<reference evidence="3" key="1">
    <citation type="submission" date="2015-10" db="EMBL/GenBank/DDBJ databases">
        <authorList>
            <person name="Luecker S."/>
            <person name="Luecker S."/>
        </authorList>
    </citation>
    <scope>NUCLEOTIDE SEQUENCE [LARGE SCALE GENOMIC DNA]</scope>
</reference>
<feature type="chain" id="PRO_5006623847" evidence="1">
    <location>
        <begin position="24"/>
        <end position="169"/>
    </location>
</feature>
<name>A0A0S4L985_9BACT</name>
<dbReference type="GO" id="GO:0004588">
    <property type="term" value="F:orotate phosphoribosyltransferase activity"/>
    <property type="evidence" value="ECO:0007669"/>
    <property type="project" value="UniProtKB-EC"/>
</dbReference>
<dbReference type="EMBL" id="CZPZ01000002">
    <property type="protein sequence ID" value="CUS32443.1"/>
    <property type="molecule type" value="Genomic_DNA"/>
</dbReference>
<dbReference type="Pfam" id="PF11220">
    <property type="entry name" value="DUF3015"/>
    <property type="match status" value="1"/>
</dbReference>
<accession>A0A0S4L985</accession>
<dbReference type="EC" id="2.4.2.10" evidence="2"/>
<dbReference type="AlphaFoldDB" id="A0A0S4L985"/>
<gene>
    <name evidence="2" type="ORF">COMA2_100121</name>
</gene>
<dbReference type="OrthoDB" id="9784732at2"/>
<evidence type="ECO:0000313" key="3">
    <source>
        <dbReference type="Proteomes" id="UP000198736"/>
    </source>
</evidence>
<keyword evidence="2" id="KW-0328">Glycosyltransferase</keyword>
<dbReference type="STRING" id="1742973.COMA2_100121"/>
<organism evidence="2 3">
    <name type="scientific">Candidatus Nitrospira nitrificans</name>
    <dbReference type="NCBI Taxonomy" id="1742973"/>
    <lineage>
        <taxon>Bacteria</taxon>
        <taxon>Pseudomonadati</taxon>
        <taxon>Nitrospirota</taxon>
        <taxon>Nitrospiria</taxon>
        <taxon>Nitrospirales</taxon>
        <taxon>Nitrospiraceae</taxon>
        <taxon>Nitrospira</taxon>
    </lineage>
</organism>
<dbReference type="Proteomes" id="UP000198736">
    <property type="component" value="Unassembled WGS sequence"/>
</dbReference>
<dbReference type="InterPro" id="IPR021383">
    <property type="entry name" value="DUF3015"/>
</dbReference>
<keyword evidence="1" id="KW-0732">Signal</keyword>
<evidence type="ECO:0000313" key="2">
    <source>
        <dbReference type="EMBL" id="CUS32443.1"/>
    </source>
</evidence>
<proteinExistence type="predicted"/>
<keyword evidence="3" id="KW-1185">Reference proteome</keyword>
<keyword evidence="2" id="KW-0808">Transferase</keyword>
<dbReference type="RefSeq" id="WP_090894406.1">
    <property type="nucleotide sequence ID" value="NZ_CZPZ01000002.1"/>
</dbReference>